<dbReference type="InterPro" id="IPR004108">
    <property type="entry name" value="Fe_hydrogenase_lsu_C"/>
</dbReference>
<evidence type="ECO:0000256" key="11">
    <source>
        <dbReference type="ARBA" id="ARBA00023027"/>
    </source>
</evidence>
<evidence type="ECO:0000256" key="6">
    <source>
        <dbReference type="ARBA" id="ARBA00022723"/>
    </source>
</evidence>
<dbReference type="Gene3D" id="4.10.260.20">
    <property type="entry name" value="Iron hydrogenase, small subunit"/>
    <property type="match status" value="1"/>
</dbReference>
<dbReference type="PANTHER" id="PTHR11615">
    <property type="entry name" value="NITRATE, FORMATE, IRON DEHYDROGENASE"/>
    <property type="match status" value="1"/>
</dbReference>
<keyword evidence="8" id="KW-1278">Translocase</keyword>
<sequence length="664" mass="73012">MVHLTINQKPVTVPEGTTIIEAARQCGIHIPSLCYLKDIHKFGSCRICSVEVEGAKNLMASCVTEVREDMAVRTNTKRVRDARNMLYELLLSDHSKSCLSCNRNQSCELQKLGETLGVTETRFKTDSSRQHVDASVSITRDLSKCILCRRCVTACNQIQGVGVLNAQQRGFDTVIAPAMGLPISKANCTFCGQCTVVCPVGALKETDSTAQVWQALNDPEIRVVIQAAPAVRVALGELFGYPPGTSVTGKMAAAMRALGADDVFDTDWSADLTIMEEGAEFLERLTKYMDREAAVLPMITSCSPGWIKYIEHYYPEQTAHLSTCKSPHMMLGAMAKTYYAEKKNIDPAKMFVVSVMPCTAKKFEITREEMKRKGVADVDAVITTRELGAMIKQAGIDFHALGEGTFDEPLGVSTGAADIFGLTGGVMEAALRTVYAIVCGRNLPFENLHVAPIMGLEQVKEAILRFEKVLPEYESFEGKEVHIGVTSGLAGAKQLADQIARETSPYHFIEIMGCPGGCITGGGQPRSADPEVRAKRQAALYAEDEGKSIRQSHENPSIQALYTEYLEYPGSKKAHNLLHTKYVKRGTLEFADGFPDKKPPASHKDGHTRGQHRPQRLTDDLETVRVRTLEQENERLRGELAEMKETIDIYKQVISDYTGKSGGK</sequence>
<dbReference type="Gene3D" id="3.40.50.1780">
    <property type="match status" value="1"/>
</dbReference>
<evidence type="ECO:0000256" key="4">
    <source>
        <dbReference type="ARBA" id="ARBA00022485"/>
    </source>
</evidence>
<evidence type="ECO:0000256" key="2">
    <source>
        <dbReference type="ARBA" id="ARBA00004370"/>
    </source>
</evidence>
<dbReference type="FunFam" id="3.10.20.740:FF:000004">
    <property type="entry name" value="NADH-quinone oxidoreductase"/>
    <property type="match status" value="1"/>
</dbReference>
<evidence type="ECO:0000313" key="19">
    <source>
        <dbReference type="EMBL" id="KXK65054.1"/>
    </source>
</evidence>
<evidence type="ECO:0000256" key="13">
    <source>
        <dbReference type="ARBA" id="ARBA00034078"/>
    </source>
</evidence>
<dbReference type="Gene3D" id="3.30.70.20">
    <property type="match status" value="1"/>
</dbReference>
<comment type="similarity">
    <text evidence="3">Belongs to the complex I 75 kDa subunit family.</text>
</comment>
<dbReference type="SUPFAM" id="SSF53920">
    <property type="entry name" value="Fe-only hydrogenase"/>
    <property type="match status" value="1"/>
</dbReference>
<dbReference type="InterPro" id="IPR019574">
    <property type="entry name" value="NADH_UbQ_OxRdtase_Gsu_4Fe4S-bd"/>
</dbReference>
<dbReference type="Pfam" id="PF13510">
    <property type="entry name" value="Fer2_4"/>
    <property type="match status" value="1"/>
</dbReference>
<name>A0A136Q392_9FIRM</name>
<proteinExistence type="inferred from homology"/>
<dbReference type="PROSITE" id="PS51085">
    <property type="entry name" value="2FE2S_FER_2"/>
    <property type="match status" value="1"/>
</dbReference>
<keyword evidence="10" id="KW-0411">Iron-sulfur</keyword>
<dbReference type="InterPro" id="IPR036010">
    <property type="entry name" value="2Fe-2S_ferredoxin-like_sf"/>
</dbReference>
<feature type="domain" description="4Fe-4S ferredoxin-type" evidence="17">
    <location>
        <begin position="179"/>
        <end position="208"/>
    </location>
</feature>
<dbReference type="Gene3D" id="3.10.20.740">
    <property type="match status" value="1"/>
</dbReference>
<protein>
    <submittedName>
        <fullName evidence="19">Putative ferredoxin hydrogenase HydA1</fullName>
    </submittedName>
</protein>
<reference evidence="19 20" key="1">
    <citation type="submission" date="2016-02" db="EMBL/GenBank/DDBJ databases">
        <authorList>
            <person name="Wen L."/>
            <person name="He K."/>
            <person name="Yang H."/>
        </authorList>
    </citation>
    <scope>NUCLEOTIDE SEQUENCE [LARGE SCALE GENOMIC DNA]</scope>
    <source>
        <strain evidence="19 20">DSM 22607</strain>
    </source>
</reference>
<dbReference type="InterPro" id="IPR009016">
    <property type="entry name" value="Fe_hydrogenase"/>
</dbReference>
<keyword evidence="20" id="KW-1185">Reference proteome</keyword>
<dbReference type="InterPro" id="IPR003149">
    <property type="entry name" value="Fe_hydrogenase_ssu"/>
</dbReference>
<gene>
    <name evidence="19" type="ORF">HMPREF3293_02311</name>
</gene>
<feature type="compositionally biased region" description="Basic and acidic residues" evidence="15">
    <location>
        <begin position="594"/>
        <end position="608"/>
    </location>
</feature>
<evidence type="ECO:0000256" key="3">
    <source>
        <dbReference type="ARBA" id="ARBA00005404"/>
    </source>
</evidence>
<feature type="coiled-coil region" evidence="14">
    <location>
        <begin position="626"/>
        <end position="653"/>
    </location>
</feature>
<dbReference type="SMART" id="SM00929">
    <property type="entry name" value="NADH-G_4Fe-4S_3"/>
    <property type="match status" value="1"/>
</dbReference>
<evidence type="ECO:0000256" key="15">
    <source>
        <dbReference type="SAM" id="MobiDB-lite"/>
    </source>
</evidence>
<dbReference type="GO" id="GO:0008901">
    <property type="term" value="F:ferredoxin hydrogenase activity"/>
    <property type="evidence" value="ECO:0007669"/>
    <property type="project" value="InterPro"/>
</dbReference>
<evidence type="ECO:0000256" key="14">
    <source>
        <dbReference type="SAM" id="Coils"/>
    </source>
</evidence>
<dbReference type="InterPro" id="IPR036991">
    <property type="entry name" value="Fe_hydrogenase_ssu_sf"/>
</dbReference>
<dbReference type="PATRIC" id="fig|626937.4.peg.2270"/>
<dbReference type="InterPro" id="IPR000283">
    <property type="entry name" value="NADH_UbQ_OxRdtase_75kDa_su_CS"/>
</dbReference>
<keyword evidence="4" id="KW-0004">4Fe-4S</keyword>
<dbReference type="GO" id="GO:0005506">
    <property type="term" value="F:iron ion binding"/>
    <property type="evidence" value="ECO:0007669"/>
    <property type="project" value="InterPro"/>
</dbReference>
<evidence type="ECO:0000256" key="1">
    <source>
        <dbReference type="ARBA" id="ARBA00001966"/>
    </source>
</evidence>
<dbReference type="GO" id="GO:0042773">
    <property type="term" value="P:ATP synthesis coupled electron transport"/>
    <property type="evidence" value="ECO:0007669"/>
    <property type="project" value="InterPro"/>
</dbReference>
<dbReference type="CDD" id="cd00207">
    <property type="entry name" value="fer2"/>
    <property type="match status" value="1"/>
</dbReference>
<dbReference type="SUPFAM" id="SSF54292">
    <property type="entry name" value="2Fe-2S ferredoxin-like"/>
    <property type="match status" value="1"/>
</dbReference>
<evidence type="ECO:0000259" key="17">
    <source>
        <dbReference type="PROSITE" id="PS51379"/>
    </source>
</evidence>
<dbReference type="GO" id="GO:0051539">
    <property type="term" value="F:4 iron, 4 sulfur cluster binding"/>
    <property type="evidence" value="ECO:0007669"/>
    <property type="project" value="UniProtKB-KW"/>
</dbReference>
<dbReference type="Pfam" id="PF02256">
    <property type="entry name" value="Fe_hyd_SSU"/>
    <property type="match status" value="1"/>
</dbReference>
<accession>A0A136Q392</accession>
<keyword evidence="12" id="KW-0472">Membrane</keyword>
<comment type="caution">
    <text evidence="19">The sequence shown here is derived from an EMBL/GenBank/DDBJ whole genome shotgun (WGS) entry which is preliminary data.</text>
</comment>
<evidence type="ECO:0000259" key="16">
    <source>
        <dbReference type="PROSITE" id="PS51085"/>
    </source>
</evidence>
<evidence type="ECO:0000313" key="20">
    <source>
        <dbReference type="Proteomes" id="UP000070366"/>
    </source>
</evidence>
<dbReference type="PROSITE" id="PS51839">
    <property type="entry name" value="4FE4S_HC3"/>
    <property type="match status" value="1"/>
</dbReference>
<comment type="cofactor">
    <cofactor evidence="13">
        <name>[2Fe-2S] cluster</name>
        <dbReference type="ChEBI" id="CHEBI:190135"/>
    </cofactor>
</comment>
<dbReference type="RefSeq" id="WP_066518790.1">
    <property type="nucleotide sequence ID" value="NZ_CABMOF010000001.1"/>
</dbReference>
<dbReference type="NCBIfam" id="TIGR02512">
    <property type="entry name" value="FeFe_hydrog_A"/>
    <property type="match status" value="1"/>
</dbReference>
<feature type="domain" description="4Fe-4S His(Cys)3-ligated-type" evidence="18">
    <location>
        <begin position="78"/>
        <end position="117"/>
    </location>
</feature>
<comment type="cofactor">
    <cofactor evidence="1">
        <name>[4Fe-4S] cluster</name>
        <dbReference type="ChEBI" id="CHEBI:49883"/>
    </cofactor>
</comment>
<dbReference type="InterPro" id="IPR050340">
    <property type="entry name" value="Cytosolic_Fe-S_CAF"/>
</dbReference>
<keyword evidence="14" id="KW-0175">Coiled coil</keyword>
<dbReference type="EMBL" id="LSZW01000063">
    <property type="protein sequence ID" value="KXK65054.1"/>
    <property type="molecule type" value="Genomic_DNA"/>
</dbReference>
<evidence type="ECO:0000256" key="8">
    <source>
        <dbReference type="ARBA" id="ARBA00022967"/>
    </source>
</evidence>
<dbReference type="FunFam" id="3.30.70.20:FF:000035">
    <property type="entry name" value="Iron hydrogenase 1"/>
    <property type="match status" value="1"/>
</dbReference>
<dbReference type="STRING" id="626937.HMPREF3293_02311"/>
<dbReference type="SUPFAM" id="SSF54862">
    <property type="entry name" value="4Fe-4S ferredoxins"/>
    <property type="match status" value="1"/>
</dbReference>
<dbReference type="GO" id="GO:0016020">
    <property type="term" value="C:membrane"/>
    <property type="evidence" value="ECO:0007669"/>
    <property type="project" value="UniProtKB-SubCell"/>
</dbReference>
<dbReference type="PROSITE" id="PS00198">
    <property type="entry name" value="4FE4S_FER_1"/>
    <property type="match status" value="1"/>
</dbReference>
<dbReference type="OrthoDB" id="9805142at2"/>
<evidence type="ECO:0000256" key="12">
    <source>
        <dbReference type="ARBA" id="ARBA00023136"/>
    </source>
</evidence>
<keyword evidence="7" id="KW-0677">Repeat</keyword>
<keyword evidence="5" id="KW-0001">2Fe-2S</keyword>
<evidence type="ECO:0000256" key="9">
    <source>
        <dbReference type="ARBA" id="ARBA00023004"/>
    </source>
</evidence>
<dbReference type="InterPro" id="IPR049830">
    <property type="entry name" value="HndD"/>
</dbReference>
<dbReference type="Pfam" id="PF12838">
    <property type="entry name" value="Fer4_7"/>
    <property type="match status" value="1"/>
</dbReference>
<evidence type="ECO:0000256" key="5">
    <source>
        <dbReference type="ARBA" id="ARBA00022714"/>
    </source>
</evidence>
<keyword evidence="11" id="KW-0520">NAD</keyword>
<dbReference type="Pfam" id="PF10588">
    <property type="entry name" value="NADH-G_4Fe-4S_3"/>
    <property type="match status" value="1"/>
</dbReference>
<dbReference type="GO" id="GO:0008137">
    <property type="term" value="F:NADH dehydrogenase (ubiquinone) activity"/>
    <property type="evidence" value="ECO:0007669"/>
    <property type="project" value="InterPro"/>
</dbReference>
<dbReference type="SMART" id="SM00902">
    <property type="entry name" value="Fe_hyd_SSU"/>
    <property type="match status" value="1"/>
</dbReference>
<dbReference type="Gene3D" id="3.40.950.10">
    <property type="entry name" value="Fe-only Hydrogenase (Larger Subunit), Chain L, domain 3"/>
    <property type="match status" value="1"/>
</dbReference>
<dbReference type="NCBIfam" id="NF040763">
    <property type="entry name" value="FeFe_hydrog_A6"/>
    <property type="match status" value="1"/>
</dbReference>
<keyword evidence="6" id="KW-0479">Metal-binding</keyword>
<organism evidence="19 20">
    <name type="scientific">Christensenella minuta</name>
    <dbReference type="NCBI Taxonomy" id="626937"/>
    <lineage>
        <taxon>Bacteria</taxon>
        <taxon>Bacillati</taxon>
        <taxon>Bacillota</taxon>
        <taxon>Clostridia</taxon>
        <taxon>Christensenellales</taxon>
        <taxon>Christensenellaceae</taxon>
        <taxon>Christensenella</taxon>
    </lineage>
</organism>
<dbReference type="Proteomes" id="UP000070366">
    <property type="component" value="Unassembled WGS sequence"/>
</dbReference>
<keyword evidence="9" id="KW-0408">Iron</keyword>
<evidence type="ECO:0000256" key="10">
    <source>
        <dbReference type="ARBA" id="ARBA00023014"/>
    </source>
</evidence>
<dbReference type="AlphaFoldDB" id="A0A136Q392"/>
<comment type="subcellular location">
    <subcellularLocation>
        <location evidence="2">Membrane</location>
    </subcellularLocation>
</comment>
<dbReference type="PROSITE" id="PS51379">
    <property type="entry name" value="4FE4S_FER_2"/>
    <property type="match status" value="2"/>
</dbReference>
<dbReference type="InterPro" id="IPR013352">
    <property type="entry name" value="Fe_hydrogenase_subset"/>
</dbReference>
<dbReference type="InterPro" id="IPR001041">
    <property type="entry name" value="2Fe-2S_ferredoxin-type"/>
</dbReference>
<dbReference type="Pfam" id="PF02906">
    <property type="entry name" value="Fe_hyd_lg_C"/>
    <property type="match status" value="1"/>
</dbReference>
<feature type="domain" description="4Fe-4S ferredoxin-type" evidence="17">
    <location>
        <begin position="136"/>
        <end position="166"/>
    </location>
</feature>
<feature type="region of interest" description="Disordered" evidence="15">
    <location>
        <begin position="593"/>
        <end position="618"/>
    </location>
</feature>
<feature type="domain" description="2Fe-2S ferredoxin-type" evidence="16">
    <location>
        <begin position="1"/>
        <end position="78"/>
    </location>
</feature>
<dbReference type="InterPro" id="IPR017896">
    <property type="entry name" value="4Fe4S_Fe-S-bd"/>
</dbReference>
<dbReference type="PROSITE" id="PS00641">
    <property type="entry name" value="COMPLEX1_75K_1"/>
    <property type="match status" value="1"/>
</dbReference>
<dbReference type="InterPro" id="IPR017900">
    <property type="entry name" value="4Fe4S_Fe_S_CS"/>
</dbReference>
<dbReference type="GO" id="GO:0051537">
    <property type="term" value="F:2 iron, 2 sulfur cluster binding"/>
    <property type="evidence" value="ECO:0007669"/>
    <property type="project" value="UniProtKB-KW"/>
</dbReference>
<evidence type="ECO:0000256" key="7">
    <source>
        <dbReference type="ARBA" id="ARBA00022737"/>
    </source>
</evidence>
<dbReference type="KEGG" id="cmiu:B1H56_03765"/>
<evidence type="ECO:0000259" key="18">
    <source>
        <dbReference type="PROSITE" id="PS51839"/>
    </source>
</evidence>